<evidence type="ECO:0000313" key="3">
    <source>
        <dbReference type="Proteomes" id="UP000184207"/>
    </source>
</evidence>
<dbReference type="Proteomes" id="UP000184207">
    <property type="component" value="Unassembled WGS sequence"/>
</dbReference>
<proteinExistence type="inferred from homology"/>
<reference evidence="3" key="1">
    <citation type="submission" date="2016-12" db="EMBL/GenBank/DDBJ databases">
        <authorList>
            <person name="Varghese N."/>
            <person name="Submissions S."/>
        </authorList>
    </citation>
    <scope>NUCLEOTIDE SEQUENCE [LARGE SCALE GENOMIC DNA]</scope>
    <source>
        <strain evidence="3">DSM 13020</strain>
    </source>
</reference>
<dbReference type="EMBL" id="FRDJ01000002">
    <property type="protein sequence ID" value="SHN54343.1"/>
    <property type="molecule type" value="Genomic_DNA"/>
</dbReference>
<sequence length="109" mass="12295">MGYVEINSNVYPEIAYRSICEYLGIQEADKVINFKKGNIVVEKVQSANEDQKEIVRLFISLPAEFNSNFVEFANSIACHVKKSVQEMTGMMVETVNVKISDVLNETIAE</sequence>
<protein>
    <submittedName>
        <fullName evidence="2">Asp23 family, cell envelope-related function</fullName>
    </submittedName>
</protein>
<accession>A0A1M7S7E1</accession>
<evidence type="ECO:0000256" key="1">
    <source>
        <dbReference type="ARBA" id="ARBA00005721"/>
    </source>
</evidence>
<organism evidence="2 3">
    <name type="scientific">Fervidobacterium gondwanense DSM 13020</name>
    <dbReference type="NCBI Taxonomy" id="1121883"/>
    <lineage>
        <taxon>Bacteria</taxon>
        <taxon>Thermotogati</taxon>
        <taxon>Thermotogota</taxon>
        <taxon>Thermotogae</taxon>
        <taxon>Thermotogales</taxon>
        <taxon>Fervidobacteriaceae</taxon>
        <taxon>Fervidobacterium</taxon>
    </lineage>
</organism>
<comment type="similarity">
    <text evidence="1">Belongs to the asp23 family.</text>
</comment>
<dbReference type="Pfam" id="PF03780">
    <property type="entry name" value="Asp23"/>
    <property type="match status" value="1"/>
</dbReference>
<dbReference type="InterPro" id="IPR005531">
    <property type="entry name" value="Asp23"/>
</dbReference>
<name>A0A1M7S7E1_FERGO</name>
<evidence type="ECO:0000313" key="2">
    <source>
        <dbReference type="EMBL" id="SHN54343.1"/>
    </source>
</evidence>
<gene>
    <name evidence="2" type="ORF">SAMN02745226_00594</name>
</gene>
<keyword evidence="3" id="KW-1185">Reference proteome</keyword>
<dbReference type="RefSeq" id="WP_072758154.1">
    <property type="nucleotide sequence ID" value="NZ_FRDJ01000002.1"/>
</dbReference>
<dbReference type="AlphaFoldDB" id="A0A1M7S7E1"/>
<dbReference type="STRING" id="1121883.SAMN02745226_00594"/>